<feature type="chain" id="PRO_5018682093" evidence="1">
    <location>
        <begin position="21"/>
        <end position="173"/>
    </location>
</feature>
<protein>
    <submittedName>
        <fullName evidence="2">Uncharacterized protein</fullName>
    </submittedName>
</protein>
<proteinExistence type="predicted"/>
<organism evidence="2">
    <name type="scientific">Solanum lycopersicum</name>
    <name type="common">Tomato</name>
    <name type="synonym">Lycopersicon esculentum</name>
    <dbReference type="NCBI Taxonomy" id="4081"/>
    <lineage>
        <taxon>Eukaryota</taxon>
        <taxon>Viridiplantae</taxon>
        <taxon>Streptophyta</taxon>
        <taxon>Embryophyta</taxon>
        <taxon>Tracheophyta</taxon>
        <taxon>Spermatophyta</taxon>
        <taxon>Magnoliopsida</taxon>
        <taxon>eudicotyledons</taxon>
        <taxon>Gunneridae</taxon>
        <taxon>Pentapetalae</taxon>
        <taxon>asterids</taxon>
        <taxon>lamiids</taxon>
        <taxon>Solanales</taxon>
        <taxon>Solanaceae</taxon>
        <taxon>Solanoideae</taxon>
        <taxon>Solaneae</taxon>
        <taxon>Solanum</taxon>
        <taxon>Solanum subgen. Lycopersicon</taxon>
    </lineage>
</organism>
<dbReference type="Proteomes" id="UP000004994">
    <property type="component" value="Chromosome 6"/>
</dbReference>
<dbReference type="EnsemblPlants" id="Solyc06g063305.1.1">
    <property type="protein sequence ID" value="Solyc06g063305.1.1"/>
    <property type="gene ID" value="Solyc06g063305.1"/>
</dbReference>
<dbReference type="AlphaFoldDB" id="A0A3Q7GYB5"/>
<reference evidence="2" key="1">
    <citation type="journal article" date="2012" name="Nature">
        <title>The tomato genome sequence provides insights into fleshy fruit evolution.</title>
        <authorList>
            <consortium name="Tomato Genome Consortium"/>
        </authorList>
    </citation>
    <scope>NUCLEOTIDE SEQUENCE [LARGE SCALE GENOMIC DNA]</scope>
    <source>
        <strain evidence="2">cv. Heinz 1706</strain>
    </source>
</reference>
<evidence type="ECO:0000313" key="2">
    <source>
        <dbReference type="EnsemblPlants" id="Solyc06g063305.1.1"/>
    </source>
</evidence>
<evidence type="ECO:0000256" key="1">
    <source>
        <dbReference type="SAM" id="SignalP"/>
    </source>
</evidence>
<evidence type="ECO:0000313" key="3">
    <source>
        <dbReference type="Proteomes" id="UP000004994"/>
    </source>
</evidence>
<sequence length="173" mass="19345">MYFSSMRICILSFFISSTAAFAEQSTHLKWVNMVVEGVGHDNLDLNNIRRSVVVVGASLLKMVAIDDTVKDKHLSLLVAFTLFSVIGVLSEAQLCNTWLIYLSNTSSLCLWASREEQRTQLFQVRREVLTHDSVSWILVDHKIVASKLQVVRGARSSSLVAMALGLITIYIII</sequence>
<name>A0A3Q7GYB5_SOLLC</name>
<dbReference type="InParanoid" id="A0A3Q7GYB5"/>
<dbReference type="Gramene" id="Solyc06g063305.1.1">
    <property type="protein sequence ID" value="Solyc06g063305.1.1"/>
    <property type="gene ID" value="Solyc06g063305.1"/>
</dbReference>
<accession>A0A3Q7GYB5</accession>
<keyword evidence="1" id="KW-0732">Signal</keyword>
<keyword evidence="3" id="KW-1185">Reference proteome</keyword>
<reference evidence="2" key="2">
    <citation type="submission" date="2019-01" db="UniProtKB">
        <authorList>
            <consortium name="EnsemblPlants"/>
        </authorList>
    </citation>
    <scope>IDENTIFICATION</scope>
    <source>
        <strain evidence="2">cv. Heinz 1706</strain>
    </source>
</reference>
<feature type="signal peptide" evidence="1">
    <location>
        <begin position="1"/>
        <end position="20"/>
    </location>
</feature>